<protein>
    <submittedName>
        <fullName evidence="2">Uncharacterized protein</fullName>
    </submittedName>
</protein>
<gene>
    <name evidence="2" type="ORF">BINO364_LOCUS6011</name>
</gene>
<dbReference type="Gene3D" id="2.40.10.10">
    <property type="entry name" value="Trypsin-like serine proteases"/>
    <property type="match status" value="1"/>
</dbReference>
<dbReference type="SUPFAM" id="SSF50494">
    <property type="entry name" value="Trypsin-like serine proteases"/>
    <property type="match status" value="1"/>
</dbReference>
<feature type="non-terminal residue" evidence="2">
    <location>
        <position position="137"/>
    </location>
</feature>
<dbReference type="Proteomes" id="UP000838878">
    <property type="component" value="Chromosome 14"/>
</dbReference>
<accession>A0A8J9V462</accession>
<proteinExistence type="predicted"/>
<evidence type="ECO:0000313" key="2">
    <source>
        <dbReference type="EMBL" id="CAH0719705.1"/>
    </source>
</evidence>
<dbReference type="AlphaFoldDB" id="A0A8J9V462"/>
<reference evidence="2" key="1">
    <citation type="submission" date="2021-12" db="EMBL/GenBank/DDBJ databases">
        <authorList>
            <person name="Martin H S."/>
        </authorList>
    </citation>
    <scope>NUCLEOTIDE SEQUENCE</scope>
</reference>
<feature type="chain" id="PRO_5035466980" evidence="1">
    <location>
        <begin position="17"/>
        <end position="137"/>
    </location>
</feature>
<evidence type="ECO:0000256" key="1">
    <source>
        <dbReference type="SAM" id="SignalP"/>
    </source>
</evidence>
<keyword evidence="3" id="KW-1185">Reference proteome</keyword>
<feature type="signal peptide" evidence="1">
    <location>
        <begin position="1"/>
        <end position="16"/>
    </location>
</feature>
<organism evidence="2 3">
    <name type="scientific">Brenthis ino</name>
    <name type="common">lesser marbled fritillary</name>
    <dbReference type="NCBI Taxonomy" id="405034"/>
    <lineage>
        <taxon>Eukaryota</taxon>
        <taxon>Metazoa</taxon>
        <taxon>Ecdysozoa</taxon>
        <taxon>Arthropoda</taxon>
        <taxon>Hexapoda</taxon>
        <taxon>Insecta</taxon>
        <taxon>Pterygota</taxon>
        <taxon>Neoptera</taxon>
        <taxon>Endopterygota</taxon>
        <taxon>Lepidoptera</taxon>
        <taxon>Glossata</taxon>
        <taxon>Ditrysia</taxon>
        <taxon>Papilionoidea</taxon>
        <taxon>Nymphalidae</taxon>
        <taxon>Heliconiinae</taxon>
        <taxon>Argynnini</taxon>
        <taxon>Brenthis</taxon>
    </lineage>
</organism>
<keyword evidence="1" id="KW-0732">Signal</keyword>
<name>A0A8J9V462_9NEOP</name>
<sequence length="137" mass="15615">MLKILFLWALVYMSEADTIFDNIYKTQVRNQATACVLASTARACRGVLWQRDWLLMNYSCLAGNPFATVIVKRGNVNCTYETTTSANNPDLCSRHALSHYKHPLYPDVDLALLQLDTPYTSMEMLNYTSNNIILLQK</sequence>
<evidence type="ECO:0000313" key="3">
    <source>
        <dbReference type="Proteomes" id="UP000838878"/>
    </source>
</evidence>
<dbReference type="EMBL" id="OV170234">
    <property type="protein sequence ID" value="CAH0719705.1"/>
    <property type="molecule type" value="Genomic_DNA"/>
</dbReference>
<dbReference type="OrthoDB" id="7209579at2759"/>
<dbReference type="InterPro" id="IPR043504">
    <property type="entry name" value="Peptidase_S1_PA_chymotrypsin"/>
</dbReference>
<dbReference type="InterPro" id="IPR009003">
    <property type="entry name" value="Peptidase_S1_PA"/>
</dbReference>